<proteinExistence type="predicted"/>
<dbReference type="AlphaFoldDB" id="Q2GSX0"/>
<sequence length="321" mass="33553">MATQNEFEDLGLSILGLGAQYPPYDLKPESLEILSKRFYPESPAMSKVLAINRYTGIDQRSSIGTPDHPLVNQPNPPTITEINDIFMKEGVPLAVSAARKALAEAHVEAAQVTHMVSTTCTNSANPGYDHFVATELGLSPNTEKVLLHGVGCSGGLAALRTAANLCLGHTMRRQPARILVVALEISTTLVRSELDSSATILSVLDRLRRKDMDALAPAPRAGGGGGGGPKEYVVGCAFGPGITVEMCMLKRNLVGGSVASRGGMETPPETESEGGGGSDVDERSEQGEVASVEGARGGVDVGVGEDGEAFINEALEGVELD</sequence>
<accession>Q2GSX0</accession>
<evidence type="ECO:0000256" key="1">
    <source>
        <dbReference type="ARBA" id="ARBA00022679"/>
    </source>
</evidence>
<dbReference type="GO" id="GO:0030639">
    <property type="term" value="P:polyketide biosynthetic process"/>
    <property type="evidence" value="ECO:0007669"/>
    <property type="project" value="TreeGrafter"/>
</dbReference>
<keyword evidence="5" id="KW-1185">Reference proteome</keyword>
<dbReference type="RefSeq" id="XP_001226861.1">
    <property type="nucleotide sequence ID" value="XM_001226860.1"/>
</dbReference>
<dbReference type="PANTHER" id="PTHR11877">
    <property type="entry name" value="HYDROXYMETHYLGLUTARYL-COA SYNTHASE"/>
    <property type="match status" value="1"/>
</dbReference>
<dbReference type="InterPro" id="IPR011141">
    <property type="entry name" value="Polyketide_synthase_type-III"/>
</dbReference>
<name>Q2GSX0_CHAGB</name>
<dbReference type="Pfam" id="PF00195">
    <property type="entry name" value="Chal_sti_synt_N"/>
    <property type="match status" value="1"/>
</dbReference>
<dbReference type="GO" id="GO:0016747">
    <property type="term" value="F:acyltransferase activity, transferring groups other than amino-acyl groups"/>
    <property type="evidence" value="ECO:0007669"/>
    <property type="project" value="InterPro"/>
</dbReference>
<dbReference type="InterPro" id="IPR001099">
    <property type="entry name" value="Chalcone/stilbene_synt_N"/>
</dbReference>
<protein>
    <recommendedName>
        <fullName evidence="3">Chalcone/stilbene synthase N-terminal domain-containing protein</fullName>
    </recommendedName>
</protein>
<organism evidence="4 5">
    <name type="scientific">Chaetomium globosum (strain ATCC 6205 / CBS 148.51 / DSM 1962 / NBRC 6347 / NRRL 1970)</name>
    <name type="common">Soil fungus</name>
    <dbReference type="NCBI Taxonomy" id="306901"/>
    <lineage>
        <taxon>Eukaryota</taxon>
        <taxon>Fungi</taxon>
        <taxon>Dikarya</taxon>
        <taxon>Ascomycota</taxon>
        <taxon>Pezizomycotina</taxon>
        <taxon>Sordariomycetes</taxon>
        <taxon>Sordariomycetidae</taxon>
        <taxon>Sordariales</taxon>
        <taxon>Chaetomiaceae</taxon>
        <taxon>Chaetomium</taxon>
    </lineage>
</organism>
<dbReference type="InParanoid" id="Q2GSX0"/>
<evidence type="ECO:0000256" key="2">
    <source>
        <dbReference type="SAM" id="MobiDB-lite"/>
    </source>
</evidence>
<dbReference type="EMBL" id="CH408034">
    <property type="protein sequence ID" value="EAQ84920.1"/>
    <property type="molecule type" value="Genomic_DNA"/>
</dbReference>
<dbReference type="GeneID" id="4394912"/>
<dbReference type="PANTHER" id="PTHR11877:SF46">
    <property type="entry name" value="TYPE III POLYKETIDE SYNTHASE A"/>
    <property type="match status" value="1"/>
</dbReference>
<dbReference type="SUPFAM" id="SSF53901">
    <property type="entry name" value="Thiolase-like"/>
    <property type="match status" value="2"/>
</dbReference>
<evidence type="ECO:0000313" key="5">
    <source>
        <dbReference type="Proteomes" id="UP000001056"/>
    </source>
</evidence>
<dbReference type="eggNOG" id="ENOG502S43A">
    <property type="taxonomic scope" value="Eukaryota"/>
</dbReference>
<dbReference type="Gene3D" id="3.40.47.10">
    <property type="match status" value="2"/>
</dbReference>
<dbReference type="OrthoDB" id="329835at2759"/>
<reference evidence="5" key="1">
    <citation type="journal article" date="2015" name="Genome Announc.">
        <title>Draft genome sequence of the cellulolytic fungus Chaetomium globosum.</title>
        <authorList>
            <person name="Cuomo C.A."/>
            <person name="Untereiner W.A."/>
            <person name="Ma L.-J."/>
            <person name="Grabherr M."/>
            <person name="Birren B.W."/>
        </authorList>
    </citation>
    <scope>NUCLEOTIDE SEQUENCE [LARGE SCALE GENOMIC DNA]</scope>
    <source>
        <strain evidence="5">ATCC 6205 / CBS 148.51 / DSM 1962 / NBRC 6347 / NRRL 1970</strain>
    </source>
</reference>
<dbReference type="VEuPathDB" id="FungiDB:CHGG_08934"/>
<keyword evidence="1" id="KW-0808">Transferase</keyword>
<dbReference type="InterPro" id="IPR016039">
    <property type="entry name" value="Thiolase-like"/>
</dbReference>
<gene>
    <name evidence="4" type="ORF">CHGG_08934</name>
</gene>
<evidence type="ECO:0000259" key="3">
    <source>
        <dbReference type="Pfam" id="PF00195"/>
    </source>
</evidence>
<feature type="region of interest" description="Disordered" evidence="2">
    <location>
        <begin position="258"/>
        <end position="304"/>
    </location>
</feature>
<dbReference type="HOGENOM" id="CLU_034992_1_1_1"/>
<feature type="domain" description="Chalcone/stilbene synthase N-terminal" evidence="3">
    <location>
        <begin position="67"/>
        <end position="192"/>
    </location>
</feature>
<dbReference type="Proteomes" id="UP000001056">
    <property type="component" value="Unassembled WGS sequence"/>
</dbReference>
<evidence type="ECO:0000313" key="4">
    <source>
        <dbReference type="EMBL" id="EAQ84920.1"/>
    </source>
</evidence>